<protein>
    <submittedName>
        <fullName evidence="1">Uncharacterized protein</fullName>
    </submittedName>
</protein>
<comment type="caution">
    <text evidence="1">The sequence shown here is derived from an EMBL/GenBank/DDBJ whole genome shotgun (WGS) entry which is preliminary data.</text>
</comment>
<dbReference type="EMBL" id="ATDT01000006">
    <property type="protein sequence ID" value="EPF18427.1"/>
    <property type="molecule type" value="Genomic_DNA"/>
</dbReference>
<reference evidence="1 2" key="1">
    <citation type="submission" date="2013-04" db="EMBL/GenBank/DDBJ databases">
        <authorList>
            <person name="Weinstock G."/>
            <person name="Sodergren E."/>
            <person name="Lobos E.A."/>
            <person name="Fulton L."/>
            <person name="Fulton R."/>
            <person name="Courtney L."/>
            <person name="Fronick C."/>
            <person name="O'Laughlin M."/>
            <person name="Godfrey J."/>
            <person name="Wilson R.M."/>
            <person name="Miner T."/>
            <person name="Farmer C."/>
            <person name="Delehaunty K."/>
            <person name="Cordes M."/>
            <person name="Minx P."/>
            <person name="Tomlinson C."/>
            <person name="Chen J."/>
            <person name="Wollam A."/>
            <person name="Pepin K.H."/>
            <person name="Palsikar V.B."/>
            <person name="Zhang X."/>
            <person name="Suruliraj S."/>
            <person name="Perna N.T."/>
            <person name="Plunkett G."/>
            <person name="Warren W."/>
            <person name="Mitreva M."/>
            <person name="Mardis E.R."/>
            <person name="Wilson R.K."/>
        </authorList>
    </citation>
    <scope>NUCLEOTIDE SEQUENCE [LARGE SCALE GENOMIC DNA]</scope>
    <source>
        <strain evidence="1 2">DSM 4568</strain>
    </source>
</reference>
<accession>S3JE03</accession>
<proteinExistence type="predicted"/>
<dbReference type="PATRIC" id="fig|566551.4.peg.938"/>
<name>S3JE03_9ENTR</name>
<sequence>MAEKLAVQRRSRAIIPLRAGVCIAIFVKLFQKSRIYGQEIMAAEHNSLRGGVNGWRAPVVSGEL</sequence>
<dbReference type="STRING" id="566551.HMPREF0201_01021"/>
<evidence type="ECO:0000313" key="1">
    <source>
        <dbReference type="EMBL" id="EPF18427.1"/>
    </source>
</evidence>
<dbReference type="Proteomes" id="UP000014585">
    <property type="component" value="Unassembled WGS sequence"/>
</dbReference>
<evidence type="ECO:0000313" key="2">
    <source>
        <dbReference type="Proteomes" id="UP000014585"/>
    </source>
</evidence>
<dbReference type="AlphaFoldDB" id="S3JE03"/>
<dbReference type="RefSeq" id="WP_016535353.1">
    <property type="nucleotide sequence ID" value="NZ_KE161030.1"/>
</dbReference>
<gene>
    <name evidence="1" type="ORF">HMPREF0201_01021</name>
</gene>
<dbReference type="HOGENOM" id="CLU_2859479_0_0_6"/>
<organism evidence="1 2">
    <name type="scientific">Cedecea davisae DSM 4568</name>
    <dbReference type="NCBI Taxonomy" id="566551"/>
    <lineage>
        <taxon>Bacteria</taxon>
        <taxon>Pseudomonadati</taxon>
        <taxon>Pseudomonadota</taxon>
        <taxon>Gammaproteobacteria</taxon>
        <taxon>Enterobacterales</taxon>
        <taxon>Enterobacteriaceae</taxon>
        <taxon>Cedecea</taxon>
    </lineage>
</organism>